<evidence type="ECO:0000313" key="4">
    <source>
        <dbReference type="Proteomes" id="UP001300496"/>
    </source>
</evidence>
<dbReference type="EMBL" id="JAODOR010000001">
    <property type="protein sequence ID" value="MCT9000773.1"/>
    <property type="molecule type" value="Genomic_DNA"/>
</dbReference>
<dbReference type="PROSITE" id="PS51257">
    <property type="entry name" value="PROKAR_LIPOPROTEIN"/>
    <property type="match status" value="1"/>
</dbReference>
<name>A0ABT2P9N9_9MICO</name>
<feature type="chain" id="PRO_5045367243" description="LysM domain-containing protein" evidence="2">
    <location>
        <begin position="18"/>
        <end position="167"/>
    </location>
</feature>
<comment type="caution">
    <text evidence="3">The sequence shown here is derived from an EMBL/GenBank/DDBJ whole genome shotgun (WGS) entry which is preliminary data.</text>
</comment>
<evidence type="ECO:0000256" key="1">
    <source>
        <dbReference type="SAM" id="MobiDB-lite"/>
    </source>
</evidence>
<proteinExistence type="predicted"/>
<evidence type="ECO:0000256" key="2">
    <source>
        <dbReference type="SAM" id="SignalP"/>
    </source>
</evidence>
<feature type="signal peptide" evidence="2">
    <location>
        <begin position="1"/>
        <end position="17"/>
    </location>
</feature>
<evidence type="ECO:0008006" key="5">
    <source>
        <dbReference type="Google" id="ProtNLM"/>
    </source>
</evidence>
<evidence type="ECO:0000313" key="3">
    <source>
        <dbReference type="EMBL" id="MCT9000773.1"/>
    </source>
</evidence>
<protein>
    <recommendedName>
        <fullName evidence="5">LysM domain-containing protein</fullName>
    </recommendedName>
</protein>
<sequence>MNTTSKFLFTLGGIALAAGLVGCAAAVSSDALPAPNATSTSTSSAPDATTPPERIDERAVPASAAPAQPKCSNPGRFSISQVEGGPVTSALEGTPRDYGPREAANGTVETDGAGTPVAYIVAPDDAASAIEARLCFDLIILHNGIDYAELQPGMRLSLLAEDFKAKN</sequence>
<organism evidence="3 4">
    <name type="scientific">Microbacterium memoriense</name>
    <dbReference type="NCBI Taxonomy" id="2978350"/>
    <lineage>
        <taxon>Bacteria</taxon>
        <taxon>Bacillati</taxon>
        <taxon>Actinomycetota</taxon>
        <taxon>Actinomycetes</taxon>
        <taxon>Micrococcales</taxon>
        <taxon>Microbacteriaceae</taxon>
        <taxon>Microbacterium</taxon>
    </lineage>
</organism>
<keyword evidence="4" id="KW-1185">Reference proteome</keyword>
<keyword evidence="2" id="KW-0732">Signal</keyword>
<dbReference type="RefSeq" id="WP_261605334.1">
    <property type="nucleotide sequence ID" value="NZ_JAODOR010000001.1"/>
</dbReference>
<feature type="compositionally biased region" description="Low complexity" evidence="1">
    <location>
        <begin position="33"/>
        <end position="52"/>
    </location>
</feature>
<accession>A0ABT2P9N9</accession>
<feature type="region of interest" description="Disordered" evidence="1">
    <location>
        <begin position="33"/>
        <end position="100"/>
    </location>
</feature>
<reference evidence="3 4" key="1">
    <citation type="journal article" date="2024" name="Int. J. Syst. Evol. Microbiol.">
        <title>Microbacterium memoriense sp. nov., a member of the Actinomycetota from marine beach sediment of the north coast of Portugal.</title>
        <authorList>
            <person name="Santos J.D.N.D."/>
            <person name="Klimek D."/>
            <person name="Calusinska M."/>
            <person name="Lobo-da-Cunha A."/>
            <person name="Catita J."/>
            <person name="Goncalves H."/>
            <person name="Gonzalez I."/>
            <person name="Lage O.M."/>
        </authorList>
    </citation>
    <scope>NUCLEOTIDE SEQUENCE [LARGE SCALE GENOMIC DNA]</scope>
    <source>
        <strain evidence="3 4">PMIC_1C1B</strain>
    </source>
</reference>
<gene>
    <name evidence="3" type="ORF">N4R40_00105</name>
</gene>
<dbReference type="Proteomes" id="UP001300496">
    <property type="component" value="Unassembled WGS sequence"/>
</dbReference>